<dbReference type="GO" id="GO:0016810">
    <property type="term" value="F:hydrolase activity, acting on carbon-nitrogen (but not peptide) bonds"/>
    <property type="evidence" value="ECO:0007669"/>
    <property type="project" value="InterPro"/>
</dbReference>
<evidence type="ECO:0000313" key="6">
    <source>
        <dbReference type="Proteomes" id="UP000238573"/>
    </source>
</evidence>
<dbReference type="SUPFAM" id="SSF88713">
    <property type="entry name" value="Glycoside hydrolase/deacetylase"/>
    <property type="match status" value="1"/>
</dbReference>
<proteinExistence type="predicted"/>
<comment type="caution">
    <text evidence="5">The sequence shown here is derived from an EMBL/GenBank/DDBJ whole genome shotgun (WGS) entry which is preliminary data.</text>
</comment>
<keyword evidence="4" id="KW-1133">Transmembrane helix</keyword>
<keyword evidence="2" id="KW-0732">Signal</keyword>
<sequence length="316" mass="35441">MGKHSGNRSVRNRIRKRRQRRAIISFILLVVLVIAGTFMWKRSGTNLANNHTRTATSKVSKSSTSQATTKETSGSSEKVSKVKWIKQDQPVKFPILMYHAIHNMDPSEAANAGLIVSPETFESHLKALKDAGYYTLTPKEAYKVLTENVLPKNKKVVWLTFDDSLRDFYTNAFPLLQKYQMRATNNVITGFVENGREDMLTLEQIKEMKQKGMSFEDHTVNHPDLSLANAETQTTELQVSKQYLDSNLSQNTTTVAYPSGRYSETTTQIAESLGYKMGLTTNNGLASLNDGLLTLNRVRVNPTTTAQDLLNEIATN</sequence>
<dbReference type="PANTHER" id="PTHR34216:SF3">
    <property type="entry name" value="POLY-BETA-1,6-N-ACETYL-D-GLUCOSAMINE N-DEACETYLASE"/>
    <property type="match status" value="1"/>
</dbReference>
<evidence type="ECO:0000313" key="5">
    <source>
        <dbReference type="EMBL" id="PRT70506.1"/>
    </source>
</evidence>
<evidence type="ECO:0000256" key="1">
    <source>
        <dbReference type="ARBA" id="ARBA00004613"/>
    </source>
</evidence>
<gene>
    <name evidence="5" type="ORF">C6A27_05570</name>
</gene>
<dbReference type="CDD" id="cd10918">
    <property type="entry name" value="CE4_NodB_like_5s_6s"/>
    <property type="match status" value="1"/>
</dbReference>
<dbReference type="Gene3D" id="3.20.20.370">
    <property type="entry name" value="Glycoside hydrolase/deacetylase"/>
    <property type="match status" value="1"/>
</dbReference>
<dbReference type="InterPro" id="IPR002509">
    <property type="entry name" value="NODB_dom"/>
</dbReference>
<organism evidence="5 6">
    <name type="scientific">Streptococcus anginosus</name>
    <dbReference type="NCBI Taxonomy" id="1328"/>
    <lineage>
        <taxon>Bacteria</taxon>
        <taxon>Bacillati</taxon>
        <taxon>Bacillota</taxon>
        <taxon>Bacilli</taxon>
        <taxon>Lactobacillales</taxon>
        <taxon>Streptococcaceae</taxon>
        <taxon>Streptococcus</taxon>
        <taxon>Streptococcus anginosus group</taxon>
    </lineage>
</organism>
<accession>A0A2T0G379</accession>
<keyword evidence="4" id="KW-0472">Membrane</keyword>
<name>A0A2T0G379_STRAP</name>
<dbReference type="InterPro" id="IPR011330">
    <property type="entry name" value="Glyco_hydro/deAcase_b/a-brl"/>
</dbReference>
<feature type="region of interest" description="Disordered" evidence="3">
    <location>
        <begin position="51"/>
        <end position="74"/>
    </location>
</feature>
<evidence type="ECO:0000256" key="3">
    <source>
        <dbReference type="SAM" id="MobiDB-lite"/>
    </source>
</evidence>
<protein>
    <submittedName>
        <fullName evidence="5">Polysaccharide deacetylase family protein</fullName>
    </submittedName>
</protein>
<dbReference type="EMBL" id="PVSZ01000011">
    <property type="protein sequence ID" value="PRT70506.1"/>
    <property type="molecule type" value="Genomic_DNA"/>
</dbReference>
<dbReference type="InterPro" id="IPR051398">
    <property type="entry name" value="Polysacch_Deacetylase"/>
</dbReference>
<keyword evidence="4" id="KW-0812">Transmembrane</keyword>
<feature type="transmembrane region" description="Helical" evidence="4">
    <location>
        <begin position="21"/>
        <end position="40"/>
    </location>
</feature>
<feature type="compositionally biased region" description="Low complexity" evidence="3">
    <location>
        <begin position="54"/>
        <end position="73"/>
    </location>
</feature>
<evidence type="ECO:0000256" key="4">
    <source>
        <dbReference type="SAM" id="Phobius"/>
    </source>
</evidence>
<dbReference type="RefSeq" id="WP_049507106.1">
    <property type="nucleotide sequence ID" value="NZ_JAQCTS010000001.1"/>
</dbReference>
<dbReference type="PROSITE" id="PS51677">
    <property type="entry name" value="NODB"/>
    <property type="match status" value="1"/>
</dbReference>
<dbReference type="AlphaFoldDB" id="A0A2T0G379"/>
<reference evidence="5 6" key="1">
    <citation type="journal article" date="1993" name="J. Dent. Res.">
        <title>The isolation and characterization of milleri group streptococci from dental periapical abscesses.</title>
        <authorList>
            <person name="Fisher L.E."/>
            <person name="Russell R.R."/>
        </authorList>
    </citation>
    <scope>NUCLEOTIDE SEQUENCE [LARGE SCALE GENOMIC DNA]</scope>
    <source>
        <strain evidence="5 6">OUP21</strain>
    </source>
</reference>
<dbReference type="GO" id="GO:0005975">
    <property type="term" value="P:carbohydrate metabolic process"/>
    <property type="evidence" value="ECO:0007669"/>
    <property type="project" value="InterPro"/>
</dbReference>
<dbReference type="PANTHER" id="PTHR34216">
    <property type="match status" value="1"/>
</dbReference>
<dbReference type="Proteomes" id="UP000238573">
    <property type="component" value="Unassembled WGS sequence"/>
</dbReference>
<comment type="subcellular location">
    <subcellularLocation>
        <location evidence="1">Secreted</location>
    </subcellularLocation>
</comment>
<evidence type="ECO:0000256" key="2">
    <source>
        <dbReference type="ARBA" id="ARBA00022729"/>
    </source>
</evidence>
<dbReference type="GO" id="GO:0005576">
    <property type="term" value="C:extracellular region"/>
    <property type="evidence" value="ECO:0007669"/>
    <property type="project" value="UniProtKB-SubCell"/>
</dbReference>
<dbReference type="Pfam" id="PF01522">
    <property type="entry name" value="Polysacc_deac_1"/>
    <property type="match status" value="1"/>
</dbReference>